<dbReference type="SUPFAM" id="SSF53098">
    <property type="entry name" value="Ribonuclease H-like"/>
    <property type="match status" value="1"/>
</dbReference>
<gene>
    <name evidence="3" type="ORF">SG0102_20240</name>
</gene>
<protein>
    <recommendedName>
        <fullName evidence="2">Integrase catalytic domain-containing protein</fullName>
    </recommendedName>
</protein>
<dbReference type="RefSeq" id="WP_125119853.1">
    <property type="nucleotide sequence ID" value="NZ_AP019309.1"/>
</dbReference>
<dbReference type="InterPro" id="IPR012337">
    <property type="entry name" value="RNaseH-like_sf"/>
</dbReference>
<dbReference type="AlphaFoldDB" id="A0A3G9J7P0"/>
<dbReference type="OrthoDB" id="1640242at2"/>
<feature type="compositionally biased region" description="Basic and acidic residues" evidence="1">
    <location>
        <begin position="158"/>
        <end position="169"/>
    </location>
</feature>
<sequence>MIEIRKGIRLRGKNEDWRVINVSQNRVTVVDLTKASLNISQLLYSNIIKSIKSNDFYIFDENVIDLNNINFSKEAKEKFEKRKKAMNMMEQIFGPDYLEIKTRSSSRIINKIINECGMSAPTFWRVLGNYLKSGKKDYSLYDKSYFSKSQRRGSGGGRKLENGDSAFHRNEEDNTRMRKWMNKYLTATSKEYTLEYCYIKLQDEYRDSNGNLGEPGTYPSMRQFSYFINTYATPEQLEAKKTSMLEMRNNKRLLKGDVNEGVYGPMDLVEIDAHEVDVSLVSNNDYHLVVGRPIIYYMIDRETRMIVGFTASFDNNAVIAMNRVYECLIDPKSELLMRHPNAPKYAIPYGILPERVMTDNGSDFVSKEARRCARALGINFCFSPAGVASLKPIVERSFGTFEKMIDPMMHKAGLIKKRHDSDHHKKAVLTIDQFRIMAEDFVYFHNTTICEGIPYTKDI</sequence>
<dbReference type="Gene3D" id="3.30.420.10">
    <property type="entry name" value="Ribonuclease H-like superfamily/Ribonuclease H"/>
    <property type="match status" value="1"/>
</dbReference>
<feature type="region of interest" description="Disordered" evidence="1">
    <location>
        <begin position="149"/>
        <end position="169"/>
    </location>
</feature>
<evidence type="ECO:0000259" key="2">
    <source>
        <dbReference type="PROSITE" id="PS50994"/>
    </source>
</evidence>
<accession>A0A3G9J7P0</accession>
<organism evidence="3 4">
    <name type="scientific">Intestinibaculum porci</name>
    <dbReference type="NCBI Taxonomy" id="2487118"/>
    <lineage>
        <taxon>Bacteria</taxon>
        <taxon>Bacillati</taxon>
        <taxon>Bacillota</taxon>
        <taxon>Erysipelotrichia</taxon>
        <taxon>Erysipelotrichales</taxon>
        <taxon>Erysipelotrichaceae</taxon>
        <taxon>Intestinibaculum</taxon>
    </lineage>
</organism>
<keyword evidence="4" id="KW-1185">Reference proteome</keyword>
<dbReference type="GO" id="GO:0015074">
    <property type="term" value="P:DNA integration"/>
    <property type="evidence" value="ECO:0007669"/>
    <property type="project" value="InterPro"/>
</dbReference>
<evidence type="ECO:0000256" key="1">
    <source>
        <dbReference type="SAM" id="MobiDB-lite"/>
    </source>
</evidence>
<evidence type="ECO:0000313" key="4">
    <source>
        <dbReference type="Proteomes" id="UP000268059"/>
    </source>
</evidence>
<dbReference type="InterPro" id="IPR001584">
    <property type="entry name" value="Integrase_cat-core"/>
</dbReference>
<dbReference type="PROSITE" id="PS50994">
    <property type="entry name" value="INTEGRASE"/>
    <property type="match status" value="1"/>
</dbReference>
<feature type="domain" description="Integrase catalytic" evidence="2">
    <location>
        <begin position="261"/>
        <end position="405"/>
    </location>
</feature>
<name>A0A3G9J7P0_9FIRM</name>
<dbReference type="Proteomes" id="UP000268059">
    <property type="component" value="Chromosome"/>
</dbReference>
<dbReference type="GO" id="GO:0003676">
    <property type="term" value="F:nucleic acid binding"/>
    <property type="evidence" value="ECO:0007669"/>
    <property type="project" value="InterPro"/>
</dbReference>
<dbReference type="InParanoid" id="A0A3G9J7P0"/>
<proteinExistence type="predicted"/>
<evidence type="ECO:0000313" key="3">
    <source>
        <dbReference type="EMBL" id="BBH27090.1"/>
    </source>
</evidence>
<dbReference type="KEGG" id="ebm:SG0102_20240"/>
<reference evidence="3 4" key="1">
    <citation type="submission" date="2018-11" db="EMBL/GenBank/DDBJ databases">
        <title>Novel Erysipelotrichaceae bacterium isolated from small intestine of a swine.</title>
        <authorList>
            <person name="Kim J.S."/>
            <person name="Choe H."/>
            <person name="Lee Y.R."/>
            <person name="Kim K.M."/>
            <person name="Park D.S."/>
        </authorList>
    </citation>
    <scope>NUCLEOTIDE SEQUENCE [LARGE SCALE GENOMIC DNA]</scope>
    <source>
        <strain evidence="3 4">SG0102</strain>
    </source>
</reference>
<dbReference type="EMBL" id="AP019309">
    <property type="protein sequence ID" value="BBH27090.1"/>
    <property type="molecule type" value="Genomic_DNA"/>
</dbReference>
<dbReference type="InterPro" id="IPR036397">
    <property type="entry name" value="RNaseH_sf"/>
</dbReference>